<feature type="transmembrane region" description="Helical" evidence="2">
    <location>
        <begin position="328"/>
        <end position="352"/>
    </location>
</feature>
<gene>
    <name evidence="3" type="ORF">SAMN05660282_00504</name>
</gene>
<dbReference type="EMBL" id="FOPJ01000002">
    <property type="protein sequence ID" value="SFG28871.1"/>
    <property type="molecule type" value="Genomic_DNA"/>
</dbReference>
<keyword evidence="2" id="KW-0472">Membrane</keyword>
<evidence type="ECO:0000313" key="3">
    <source>
        <dbReference type="EMBL" id="SFG28871.1"/>
    </source>
</evidence>
<dbReference type="STRING" id="185761.SAMN05660282_00504"/>
<reference evidence="3 4" key="1">
    <citation type="submission" date="2016-10" db="EMBL/GenBank/DDBJ databases">
        <authorList>
            <person name="de Groot N.N."/>
        </authorList>
    </citation>
    <scope>NUCLEOTIDE SEQUENCE [LARGE SCALE GENOMIC DNA]</scope>
    <source>
        <strain>J11</strain>
        <strain evidence="4">PG 39</strain>
    </source>
</reference>
<feature type="compositionally biased region" description="Polar residues" evidence="1">
    <location>
        <begin position="1"/>
        <end position="24"/>
    </location>
</feature>
<evidence type="ECO:0000256" key="1">
    <source>
        <dbReference type="SAM" id="MobiDB-lite"/>
    </source>
</evidence>
<keyword evidence="2" id="KW-1133">Transmembrane helix</keyword>
<dbReference type="Proteomes" id="UP000199065">
    <property type="component" value="Unassembled WGS sequence"/>
</dbReference>
<feature type="region of interest" description="Disordered" evidence="1">
    <location>
        <begin position="1"/>
        <end position="50"/>
    </location>
</feature>
<accession>A0A1I2QTB2</accession>
<feature type="compositionally biased region" description="Low complexity" evidence="1">
    <location>
        <begin position="29"/>
        <end position="50"/>
    </location>
</feature>
<dbReference type="AlphaFoldDB" id="A0A1I2QTB2"/>
<feature type="compositionally biased region" description="Polar residues" evidence="1">
    <location>
        <begin position="112"/>
        <end position="121"/>
    </location>
</feature>
<dbReference type="OrthoDB" id="3227817at2"/>
<feature type="transmembrane region" description="Helical" evidence="2">
    <location>
        <begin position="289"/>
        <end position="307"/>
    </location>
</feature>
<evidence type="ECO:0000313" key="4">
    <source>
        <dbReference type="Proteomes" id="UP000199065"/>
    </source>
</evidence>
<evidence type="ECO:0000256" key="2">
    <source>
        <dbReference type="SAM" id="Phobius"/>
    </source>
</evidence>
<dbReference type="RefSeq" id="WP_143067428.1">
    <property type="nucleotide sequence ID" value="NZ_FOPJ01000002.1"/>
</dbReference>
<sequence>MATTNSSGNSPRKPSGNSSGNSAEGLTEGSSSNAASNAADNSIGDNSATSTTSAHATSALANPKNPLRVSAVWTTVIYLILGLLSAVFIWVGTPTPDSHARVWNYDIPSANGEESSSSDTAPGNGLGVENPTRSAGELFEELNQHSLALFIEHQDALAAGLTVLDPTGQTPWLQEHRDELAPQPGKARAFLFRNTYCAKQVELGNSCPYLPDNIEVAGTTDSPISPRGRQFAIIPAAEDTLGYGRYLIGGSGAEAKEILPEVFVNERPYSVENWFGDLLVKVLEYEGTLALIPLIIALLLCIFIFAMEYRRNTNFPEPTRSPASAKSFAFAHFPAHIAGYLGGIIIGLLPLVWVSIHQGNEHVIRAYLPNAVGISVALILGVLAVFTVLRFLIARHYLRRLMLLNPGATPNTTTTPTTTNPQGGAH</sequence>
<feature type="transmembrane region" description="Helical" evidence="2">
    <location>
        <begin position="71"/>
        <end position="91"/>
    </location>
</feature>
<organism evidence="3 4">
    <name type="scientific">Corynebacterium spheniscorum</name>
    <dbReference type="NCBI Taxonomy" id="185761"/>
    <lineage>
        <taxon>Bacteria</taxon>
        <taxon>Bacillati</taxon>
        <taxon>Actinomycetota</taxon>
        <taxon>Actinomycetes</taxon>
        <taxon>Mycobacteriales</taxon>
        <taxon>Corynebacteriaceae</taxon>
        <taxon>Corynebacterium</taxon>
    </lineage>
</organism>
<protein>
    <submittedName>
        <fullName evidence="3">Uncharacterized protein</fullName>
    </submittedName>
</protein>
<name>A0A1I2QTB2_9CORY</name>
<feature type="transmembrane region" description="Helical" evidence="2">
    <location>
        <begin position="372"/>
        <end position="393"/>
    </location>
</feature>
<proteinExistence type="predicted"/>
<keyword evidence="4" id="KW-1185">Reference proteome</keyword>
<feature type="region of interest" description="Disordered" evidence="1">
    <location>
        <begin position="111"/>
        <end position="132"/>
    </location>
</feature>
<keyword evidence="2" id="KW-0812">Transmembrane</keyword>